<dbReference type="AlphaFoldDB" id="A0A8R1DV51"/>
<dbReference type="SUPFAM" id="SSF52047">
    <property type="entry name" value="RNI-like"/>
    <property type="match status" value="1"/>
</dbReference>
<reference evidence="4" key="2">
    <citation type="submission" date="2022-06" db="UniProtKB">
        <authorList>
            <consortium name="EnsemblMetazoa"/>
        </authorList>
    </citation>
    <scope>IDENTIFICATION</scope>
    <source>
        <strain evidence="4">DF5081</strain>
    </source>
</reference>
<name>A0A8R1DV51_CAEJA</name>
<dbReference type="SMART" id="SM00256">
    <property type="entry name" value="FBOX"/>
    <property type="match status" value="1"/>
</dbReference>
<dbReference type="Pfam" id="PF12937">
    <property type="entry name" value="F-box-like"/>
    <property type="match status" value="1"/>
</dbReference>
<dbReference type="FunFam" id="3.80.10.10:FF:001010">
    <property type="entry name" value="S-phase kinase-associated protein 2"/>
    <property type="match status" value="1"/>
</dbReference>
<feature type="region of interest" description="Disordered" evidence="2">
    <location>
        <begin position="75"/>
        <end position="97"/>
    </location>
</feature>
<dbReference type="PANTHER" id="PTHR13318:SF247">
    <property type="entry name" value="GH16156P"/>
    <property type="match status" value="1"/>
</dbReference>
<evidence type="ECO:0000313" key="5">
    <source>
        <dbReference type="Proteomes" id="UP000005237"/>
    </source>
</evidence>
<dbReference type="SUPFAM" id="SSF81383">
    <property type="entry name" value="F-box domain"/>
    <property type="match status" value="1"/>
</dbReference>
<evidence type="ECO:0000313" key="4">
    <source>
        <dbReference type="EnsemblMetazoa" id="CJA12090.1"/>
    </source>
</evidence>
<keyword evidence="1" id="KW-0175">Coiled coil</keyword>
<dbReference type="InterPro" id="IPR032675">
    <property type="entry name" value="LRR_dom_sf"/>
</dbReference>
<keyword evidence="5" id="KW-1185">Reference proteome</keyword>
<dbReference type="PROSITE" id="PS50181">
    <property type="entry name" value="FBOX"/>
    <property type="match status" value="1"/>
</dbReference>
<proteinExistence type="predicted"/>
<accession>A0A8R1DV51</accession>
<sequence length="594" mass="67356">MGDGANVFNTFSFNKWADGKREEEIDKESRRRRAEQIKRLKERLRRERALREAQGDGDLDLDALIEALQNGEMINTTGQTGDTIPPEDQSAKRKRGVPDDLSDDYIFNEINLYASRAQGLQADAVPVDTSFGANLNIPKPDPLSFKYNRRNQNNEMVDNVDVEKARMAKFELHAKIFKDDEDYFNENELENVFADKTLTDFPSYNLTSGKMIRLSSINGSSLRLRSITLAENPGRNQVETEQNGPPIRRKNVVRNRENLFEKYAIPELVIELIFSNLRKRDLCAAMQVCKKFYTVGNLSQNWLTTDVSGRPVSEISLSALMSRKIKVLRLSGVKVIPDIFIAQRLFDEILYSTSRLEILDLSRANLTHRQLLMILRPCEKLKFLSLEGNILDDGVAGCIAGNSNLRQLDISMTTGITPLGALNIFSRCYKLEELNASWCGLDTETLHTLCENLTPSVRKVNLAGSVRDYGLNDEHLQMLVAACPKLVDLDLSDNLELGNGTIFVIMENLRSLKCLSLNRCYGLDPNLIVHLNEMESLKRLNVHGCITENNTQLFLEMCNRLQIDEDYFNYTAKPNGVSNNAARVYGHNMVEKNR</sequence>
<feature type="domain" description="F-box" evidence="3">
    <location>
        <begin position="259"/>
        <end position="305"/>
    </location>
</feature>
<dbReference type="Proteomes" id="UP000005237">
    <property type="component" value="Unassembled WGS sequence"/>
</dbReference>
<reference evidence="5" key="1">
    <citation type="submission" date="2010-08" db="EMBL/GenBank/DDBJ databases">
        <authorList>
            <consortium name="Caenorhabditis japonica Sequencing Consortium"/>
            <person name="Wilson R.K."/>
        </authorList>
    </citation>
    <scope>NUCLEOTIDE SEQUENCE [LARGE SCALE GENOMIC DNA]</scope>
    <source>
        <strain evidence="5">DF5081</strain>
    </source>
</reference>
<dbReference type="EnsemblMetazoa" id="CJA12090.1">
    <property type="protein sequence ID" value="CJA12090.1"/>
    <property type="gene ID" value="WBGene00131294"/>
</dbReference>
<dbReference type="PANTHER" id="PTHR13318">
    <property type="entry name" value="PARTNER OF PAIRED, ISOFORM B-RELATED"/>
    <property type="match status" value="1"/>
</dbReference>
<dbReference type="GO" id="GO:0031146">
    <property type="term" value="P:SCF-dependent proteasomal ubiquitin-dependent protein catabolic process"/>
    <property type="evidence" value="ECO:0007669"/>
    <property type="project" value="TreeGrafter"/>
</dbReference>
<protein>
    <submittedName>
        <fullName evidence="4">F-box domain-containing protein</fullName>
    </submittedName>
</protein>
<evidence type="ECO:0000259" key="3">
    <source>
        <dbReference type="PROSITE" id="PS50181"/>
    </source>
</evidence>
<feature type="coiled-coil region" evidence="1">
    <location>
        <begin position="27"/>
        <end position="54"/>
    </location>
</feature>
<dbReference type="InterPro" id="IPR036047">
    <property type="entry name" value="F-box-like_dom_sf"/>
</dbReference>
<dbReference type="Gene3D" id="3.80.10.10">
    <property type="entry name" value="Ribonuclease Inhibitor"/>
    <property type="match status" value="1"/>
</dbReference>
<evidence type="ECO:0000256" key="1">
    <source>
        <dbReference type="SAM" id="Coils"/>
    </source>
</evidence>
<evidence type="ECO:0000256" key="2">
    <source>
        <dbReference type="SAM" id="MobiDB-lite"/>
    </source>
</evidence>
<dbReference type="GO" id="GO:0019005">
    <property type="term" value="C:SCF ubiquitin ligase complex"/>
    <property type="evidence" value="ECO:0007669"/>
    <property type="project" value="TreeGrafter"/>
</dbReference>
<organism evidence="4 5">
    <name type="scientific">Caenorhabditis japonica</name>
    <dbReference type="NCBI Taxonomy" id="281687"/>
    <lineage>
        <taxon>Eukaryota</taxon>
        <taxon>Metazoa</taxon>
        <taxon>Ecdysozoa</taxon>
        <taxon>Nematoda</taxon>
        <taxon>Chromadorea</taxon>
        <taxon>Rhabditida</taxon>
        <taxon>Rhabditina</taxon>
        <taxon>Rhabditomorpha</taxon>
        <taxon>Rhabditoidea</taxon>
        <taxon>Rhabditidae</taxon>
        <taxon>Peloderinae</taxon>
        <taxon>Caenorhabditis</taxon>
    </lineage>
</organism>
<dbReference type="InterPro" id="IPR001810">
    <property type="entry name" value="F-box_dom"/>
</dbReference>